<dbReference type="Proteomes" id="UP001042704">
    <property type="component" value="Chromosome"/>
</dbReference>
<evidence type="ECO:0000313" key="1">
    <source>
        <dbReference type="EMBL" id="QSZ66377.1"/>
    </source>
</evidence>
<sequence>MRSPERYFSTAILSKRNLFACIIALIVLISPGAADPWEVTRLSPQEDVWDEVAISGDRLVARASLPTEGIVLCSLSTGECQYLDRETEGFENITPRERYSPGPPDISGNYAVWLRTPGDEPENFTTGRGRVVLADLVNGTQQVIDEGHRYDGRVRIAGDRVCWMEREHAGAAVTSTLRVYGIREGRAWSVKTFNGSAVLGNIEGDRAIYMNPEQKNAVVALNITDGSEVVLSGPGRNPDDFSISGVCVLWAKKDINGRFSKKPGALQKISTDSLLSLISLPDGGIIDLAAASLSGEGRGPGDFVMNGADLGSAAIEGDRAAWVLREYAGQNRSSAIVVRRISDGAESRIIRNGTVRALTIADGRLVWQESAGQVYLAVPTASPDDPFCKMAMRG</sequence>
<keyword evidence="2" id="KW-1185">Reference proteome</keyword>
<organism evidence="1 2">
    <name type="scientific">Methanofollis aquaemaris</name>
    <dbReference type="NCBI Taxonomy" id="126734"/>
    <lineage>
        <taxon>Archaea</taxon>
        <taxon>Methanobacteriati</taxon>
        <taxon>Methanobacteriota</taxon>
        <taxon>Stenosarchaea group</taxon>
        <taxon>Methanomicrobia</taxon>
        <taxon>Methanomicrobiales</taxon>
        <taxon>Methanomicrobiaceae</taxon>
        <taxon>Methanofollis</taxon>
    </lineage>
</organism>
<evidence type="ECO:0000313" key="2">
    <source>
        <dbReference type="Proteomes" id="UP001042704"/>
    </source>
</evidence>
<dbReference type="RefSeq" id="WP_265581712.1">
    <property type="nucleotide sequence ID" value="NZ_CP036172.1"/>
</dbReference>
<reference evidence="1" key="2">
    <citation type="submission" date="2019-02" db="EMBL/GenBank/DDBJ databases">
        <authorList>
            <person name="Chen S.-C."/>
            <person name="Chien H.-H."/>
            <person name="Lai M.-C."/>
        </authorList>
    </citation>
    <scope>NUCLEOTIDE SEQUENCE</scope>
    <source>
        <strain evidence="1">N2F9704</strain>
    </source>
</reference>
<protein>
    <submittedName>
        <fullName evidence="1">Uncharacterized protein</fullName>
    </submittedName>
</protein>
<name>A0A8A3S1T7_9EURY</name>
<dbReference type="EMBL" id="CP036172">
    <property type="protein sequence ID" value="QSZ66377.1"/>
    <property type="molecule type" value="Genomic_DNA"/>
</dbReference>
<dbReference type="AlphaFoldDB" id="A0A8A3S1T7"/>
<dbReference type="KEGG" id="maqe:RJ40_02110"/>
<reference evidence="1" key="1">
    <citation type="journal article" date="2001" name="Int. J. Syst. Evol. Microbiol.">
        <title>Methanofollis aquaemaris sp. nov., a methanogen isolated from an aquaculture fish pond.</title>
        <authorList>
            <person name="Lai M.C."/>
            <person name="Chen S.C."/>
        </authorList>
    </citation>
    <scope>NUCLEOTIDE SEQUENCE</scope>
    <source>
        <strain evidence="1">N2F9704</strain>
    </source>
</reference>
<proteinExistence type="predicted"/>
<dbReference type="GeneID" id="76423114"/>
<accession>A0A8A3S1T7</accession>
<gene>
    <name evidence="1" type="ORF">RJ40_02110</name>
</gene>